<dbReference type="Pfam" id="PF07885">
    <property type="entry name" value="Ion_trans_2"/>
    <property type="match status" value="1"/>
</dbReference>
<comment type="caution">
    <text evidence="10">The sequence shown here is derived from an EMBL/GenBank/DDBJ whole genome shotgun (WGS) entry which is preliminary data.</text>
</comment>
<keyword evidence="4 8" id="KW-1133">Transmembrane helix</keyword>
<feature type="domain" description="Potassium channel" evidence="9">
    <location>
        <begin position="111"/>
        <end position="184"/>
    </location>
</feature>
<evidence type="ECO:0000259" key="9">
    <source>
        <dbReference type="Pfam" id="PF07885"/>
    </source>
</evidence>
<dbReference type="PANTHER" id="PTHR11537:SF254">
    <property type="entry name" value="POTASSIUM VOLTAGE-GATED CHANNEL PROTEIN SHAB"/>
    <property type="match status" value="1"/>
</dbReference>
<protein>
    <submittedName>
        <fullName evidence="10">Ion transporter</fullName>
    </submittedName>
</protein>
<evidence type="ECO:0000256" key="3">
    <source>
        <dbReference type="ARBA" id="ARBA00022692"/>
    </source>
</evidence>
<feature type="transmembrane region" description="Helical" evidence="8">
    <location>
        <begin position="59"/>
        <end position="82"/>
    </location>
</feature>
<keyword evidence="5" id="KW-0406">Ion transport</keyword>
<keyword evidence="3 8" id="KW-0812">Transmembrane</keyword>
<feature type="transmembrane region" description="Helical" evidence="8">
    <location>
        <begin position="103"/>
        <end position="123"/>
    </location>
</feature>
<dbReference type="AlphaFoldDB" id="A0A927HE32"/>
<dbReference type="GO" id="GO:0005249">
    <property type="term" value="F:voltage-gated potassium channel activity"/>
    <property type="evidence" value="ECO:0007669"/>
    <property type="project" value="InterPro"/>
</dbReference>
<proteinExistence type="predicted"/>
<keyword evidence="6 8" id="KW-0472">Membrane</keyword>
<dbReference type="PANTHER" id="PTHR11537">
    <property type="entry name" value="VOLTAGE-GATED POTASSIUM CHANNEL"/>
    <property type="match status" value="1"/>
</dbReference>
<dbReference type="RefSeq" id="WP_190999623.1">
    <property type="nucleotide sequence ID" value="NZ_JACXSI010000055.1"/>
</dbReference>
<evidence type="ECO:0000256" key="1">
    <source>
        <dbReference type="ARBA" id="ARBA00004141"/>
    </source>
</evidence>
<dbReference type="Proteomes" id="UP000602076">
    <property type="component" value="Unassembled WGS sequence"/>
</dbReference>
<feature type="transmembrane region" description="Helical" evidence="8">
    <location>
        <begin position="135"/>
        <end position="155"/>
    </location>
</feature>
<comment type="subcellular location">
    <subcellularLocation>
        <location evidence="1">Membrane</location>
        <topology evidence="1">Multi-pass membrane protein</topology>
    </subcellularLocation>
</comment>
<evidence type="ECO:0000256" key="8">
    <source>
        <dbReference type="SAM" id="Phobius"/>
    </source>
</evidence>
<dbReference type="InterPro" id="IPR028325">
    <property type="entry name" value="VG_K_chnl"/>
</dbReference>
<sequence>MDVVITILTVVSLIVFFINRQESMWINKVILVIFFCFILYKFIKSDNKWEFIKTHPLELIALIPIDDIFRGAMIIRFFRLIVVSKTLRRAFPRLAKILQTNDLYKVIVFTFIIIILAAIPMYYFETDVTSFAEGIWWGIVTTTTVGYGDIIPVTVIGRITAVLLMLIGIGCIGMITGSVATFFSHNSNKDDDKEYIKKKIDQLEKLSEQEYKVLLQLIENKRK</sequence>
<evidence type="ECO:0000313" key="10">
    <source>
        <dbReference type="EMBL" id="MBD3110093.1"/>
    </source>
</evidence>
<accession>A0A927HE32</accession>
<feature type="transmembrane region" description="Helical" evidence="8">
    <location>
        <begin position="25"/>
        <end position="43"/>
    </location>
</feature>
<evidence type="ECO:0000256" key="2">
    <source>
        <dbReference type="ARBA" id="ARBA00022448"/>
    </source>
</evidence>
<feature type="transmembrane region" description="Helical" evidence="8">
    <location>
        <begin position="162"/>
        <end position="183"/>
    </location>
</feature>
<gene>
    <name evidence="10" type="ORF">IEO70_17300</name>
</gene>
<evidence type="ECO:0000313" key="11">
    <source>
        <dbReference type="Proteomes" id="UP000602076"/>
    </source>
</evidence>
<dbReference type="SUPFAM" id="SSF81324">
    <property type="entry name" value="Voltage-gated potassium channels"/>
    <property type="match status" value="1"/>
</dbReference>
<dbReference type="Gene3D" id="1.20.120.350">
    <property type="entry name" value="Voltage-gated potassium channels. Chain C"/>
    <property type="match status" value="1"/>
</dbReference>
<evidence type="ECO:0000256" key="7">
    <source>
        <dbReference type="ARBA" id="ARBA00023303"/>
    </source>
</evidence>
<dbReference type="GO" id="GO:0001508">
    <property type="term" value="P:action potential"/>
    <property type="evidence" value="ECO:0007669"/>
    <property type="project" value="TreeGrafter"/>
</dbReference>
<keyword evidence="2" id="KW-0813">Transport</keyword>
<reference evidence="10" key="1">
    <citation type="submission" date="2020-09" db="EMBL/GenBank/DDBJ databases">
        <title>Bacillus faecalis sp. nov., a moderately halophilic bacterium isolated from cow faeces.</title>
        <authorList>
            <person name="Jiang L."/>
            <person name="Lee J."/>
        </authorList>
    </citation>
    <scope>NUCLEOTIDE SEQUENCE</scope>
    <source>
        <strain evidence="10">AGMB 02131</strain>
    </source>
</reference>
<keyword evidence="11" id="KW-1185">Reference proteome</keyword>
<dbReference type="EMBL" id="JACXSI010000055">
    <property type="protein sequence ID" value="MBD3110093.1"/>
    <property type="molecule type" value="Genomic_DNA"/>
</dbReference>
<dbReference type="InterPro" id="IPR027359">
    <property type="entry name" value="Volt_channel_dom_sf"/>
</dbReference>
<evidence type="ECO:0000256" key="5">
    <source>
        <dbReference type="ARBA" id="ARBA00023065"/>
    </source>
</evidence>
<dbReference type="Gene3D" id="1.20.5.110">
    <property type="match status" value="1"/>
</dbReference>
<keyword evidence="7" id="KW-0407">Ion channel</keyword>
<dbReference type="InterPro" id="IPR013099">
    <property type="entry name" value="K_chnl_dom"/>
</dbReference>
<evidence type="ECO:0000256" key="4">
    <source>
        <dbReference type="ARBA" id="ARBA00022989"/>
    </source>
</evidence>
<evidence type="ECO:0000256" key="6">
    <source>
        <dbReference type="ARBA" id="ARBA00023136"/>
    </source>
</evidence>
<name>A0A927HE32_9BACI</name>
<organism evidence="10 11">
    <name type="scientific">Peribacillus faecalis</name>
    <dbReference type="NCBI Taxonomy" id="2772559"/>
    <lineage>
        <taxon>Bacteria</taxon>
        <taxon>Bacillati</taxon>
        <taxon>Bacillota</taxon>
        <taxon>Bacilli</taxon>
        <taxon>Bacillales</taxon>
        <taxon>Bacillaceae</taxon>
        <taxon>Peribacillus</taxon>
    </lineage>
</organism>
<dbReference type="GO" id="GO:0008076">
    <property type="term" value="C:voltage-gated potassium channel complex"/>
    <property type="evidence" value="ECO:0007669"/>
    <property type="project" value="InterPro"/>
</dbReference>
<dbReference type="Gene3D" id="1.10.287.70">
    <property type="match status" value="1"/>
</dbReference>